<evidence type="ECO:0000256" key="2">
    <source>
        <dbReference type="SAM" id="MobiDB-lite"/>
    </source>
</evidence>
<feature type="coiled-coil region" evidence="1">
    <location>
        <begin position="182"/>
        <end position="232"/>
    </location>
</feature>
<dbReference type="PANTHER" id="PTHR37558">
    <property type="entry name" value="HTH CENPB-TYPE DOMAIN-CONTAINING PROTEIN"/>
    <property type="match status" value="1"/>
</dbReference>
<evidence type="ECO:0000313" key="3">
    <source>
        <dbReference type="EMBL" id="CAD8401956.1"/>
    </source>
</evidence>
<reference evidence="3" key="1">
    <citation type="submission" date="2021-01" db="EMBL/GenBank/DDBJ databases">
        <authorList>
            <person name="Corre E."/>
            <person name="Pelletier E."/>
            <person name="Niang G."/>
            <person name="Scheremetjew M."/>
            <person name="Finn R."/>
            <person name="Kale V."/>
            <person name="Holt S."/>
            <person name="Cochrane G."/>
            <person name="Meng A."/>
            <person name="Brown T."/>
            <person name="Cohen L."/>
        </authorList>
    </citation>
    <scope>NUCLEOTIDE SEQUENCE</scope>
    <source>
        <strain evidence="3">UTEX LB 2760</strain>
    </source>
</reference>
<organism evidence="3">
    <name type="scientific">Rhodosorus marinus</name>
    <dbReference type="NCBI Taxonomy" id="101924"/>
    <lineage>
        <taxon>Eukaryota</taxon>
        <taxon>Rhodophyta</taxon>
        <taxon>Stylonematophyceae</taxon>
        <taxon>Stylonematales</taxon>
        <taxon>Stylonemataceae</taxon>
        <taxon>Rhodosorus</taxon>
    </lineage>
</organism>
<gene>
    <name evidence="3" type="ORF">RMAR0315_LOCUS11960</name>
</gene>
<feature type="compositionally biased region" description="Basic and acidic residues" evidence="2">
    <location>
        <begin position="141"/>
        <end position="154"/>
    </location>
</feature>
<accession>A0A7S0BTB8</accession>
<dbReference type="AlphaFoldDB" id="A0A7S0BTB8"/>
<name>A0A7S0BTB8_9RHOD</name>
<feature type="region of interest" description="Disordered" evidence="2">
    <location>
        <begin position="1"/>
        <end position="35"/>
    </location>
</feature>
<proteinExistence type="predicted"/>
<dbReference type="PANTHER" id="PTHR37558:SF1">
    <property type="entry name" value="HTH CENPB-TYPE DOMAIN-CONTAINING PROTEIN"/>
    <property type="match status" value="1"/>
</dbReference>
<dbReference type="EMBL" id="HBEK01021796">
    <property type="protein sequence ID" value="CAD8401956.1"/>
    <property type="molecule type" value="Transcribed_RNA"/>
</dbReference>
<feature type="region of interest" description="Disordered" evidence="2">
    <location>
        <begin position="141"/>
        <end position="163"/>
    </location>
</feature>
<keyword evidence="1" id="KW-0175">Coiled coil</keyword>
<protein>
    <submittedName>
        <fullName evidence="3">Uncharacterized protein</fullName>
    </submittedName>
</protein>
<sequence length="253" mass="29408">MEQPIEVIDGDGVNGDRDGRGSGGPDSERKSRKRFNPNLDVILLREVGARQPYAAPHGKVNETWEEVTDALNNSGSFPWKVDSRMARDRFLILERWLKKHDLDNLRRGAGEVFELREHLLSDIVNRKDTFAMAKEERRDGKRDSFGGFDRKRGYMGDPDDPDAKRVRDMQSLNQFVSYLKEKDTAANEMQRKKIDLDEIRLQAEIEDRRKQREIEEKKLQLEETKLNQQAEDKKLLNQILQMLQSIKGDVEAK</sequence>
<evidence type="ECO:0000256" key="1">
    <source>
        <dbReference type="SAM" id="Coils"/>
    </source>
</evidence>